<comment type="caution">
    <text evidence="2">The sequence shown here is derived from an EMBL/GenBank/DDBJ whole genome shotgun (WGS) entry which is preliminary data.</text>
</comment>
<evidence type="ECO:0008006" key="4">
    <source>
        <dbReference type="Google" id="ProtNLM"/>
    </source>
</evidence>
<accession>A0ABD2NA42</accession>
<proteinExistence type="predicted"/>
<evidence type="ECO:0000313" key="3">
    <source>
        <dbReference type="Proteomes" id="UP001516400"/>
    </source>
</evidence>
<keyword evidence="1" id="KW-0472">Membrane</keyword>
<keyword evidence="3" id="KW-1185">Reference proteome</keyword>
<reference evidence="2 3" key="1">
    <citation type="journal article" date="2021" name="BMC Biol.">
        <title>Horizontally acquired antibacterial genes associated with adaptive radiation of ladybird beetles.</title>
        <authorList>
            <person name="Li H.S."/>
            <person name="Tang X.F."/>
            <person name="Huang Y.H."/>
            <person name="Xu Z.Y."/>
            <person name="Chen M.L."/>
            <person name="Du X.Y."/>
            <person name="Qiu B.Y."/>
            <person name="Chen P.T."/>
            <person name="Zhang W."/>
            <person name="Slipinski A."/>
            <person name="Escalona H.E."/>
            <person name="Waterhouse R.M."/>
            <person name="Zwick A."/>
            <person name="Pang H."/>
        </authorList>
    </citation>
    <scope>NUCLEOTIDE SEQUENCE [LARGE SCALE GENOMIC DNA]</scope>
    <source>
        <strain evidence="2">SYSU2018</strain>
    </source>
</reference>
<dbReference type="PANTHER" id="PTHR11733">
    <property type="entry name" value="ZINC METALLOPROTEASE FAMILY M13 NEPRILYSIN-RELATED"/>
    <property type="match status" value="1"/>
</dbReference>
<keyword evidence="1" id="KW-0812">Transmembrane</keyword>
<organism evidence="2 3">
    <name type="scientific">Cryptolaemus montrouzieri</name>
    <dbReference type="NCBI Taxonomy" id="559131"/>
    <lineage>
        <taxon>Eukaryota</taxon>
        <taxon>Metazoa</taxon>
        <taxon>Ecdysozoa</taxon>
        <taxon>Arthropoda</taxon>
        <taxon>Hexapoda</taxon>
        <taxon>Insecta</taxon>
        <taxon>Pterygota</taxon>
        <taxon>Neoptera</taxon>
        <taxon>Endopterygota</taxon>
        <taxon>Coleoptera</taxon>
        <taxon>Polyphaga</taxon>
        <taxon>Cucujiformia</taxon>
        <taxon>Coccinelloidea</taxon>
        <taxon>Coccinellidae</taxon>
        <taxon>Scymninae</taxon>
        <taxon>Scymnini</taxon>
        <taxon>Cryptolaemus</taxon>
    </lineage>
</organism>
<dbReference type="AlphaFoldDB" id="A0ABD2NA42"/>
<dbReference type="PANTHER" id="PTHR11733:SF167">
    <property type="entry name" value="FI17812P1-RELATED"/>
    <property type="match status" value="1"/>
</dbReference>
<dbReference type="InterPro" id="IPR024079">
    <property type="entry name" value="MetalloPept_cat_dom_sf"/>
</dbReference>
<keyword evidence="1" id="KW-1133">Transmembrane helix</keyword>
<gene>
    <name evidence="2" type="ORF">HHI36_020132</name>
</gene>
<evidence type="ECO:0000313" key="2">
    <source>
        <dbReference type="EMBL" id="KAL3275365.1"/>
    </source>
</evidence>
<evidence type="ECO:0000256" key="1">
    <source>
        <dbReference type="SAM" id="Phobius"/>
    </source>
</evidence>
<dbReference type="Gene3D" id="3.40.390.10">
    <property type="entry name" value="Collagenase (Catalytic Domain)"/>
    <property type="match status" value="1"/>
</dbReference>
<name>A0ABD2NA42_9CUCU</name>
<dbReference type="SUPFAM" id="SSF55486">
    <property type="entry name" value="Metalloproteases ('zincins'), catalytic domain"/>
    <property type="match status" value="1"/>
</dbReference>
<dbReference type="EMBL" id="JABFTP020000083">
    <property type="protein sequence ID" value="KAL3275365.1"/>
    <property type="molecule type" value="Genomic_DNA"/>
</dbReference>
<dbReference type="InterPro" id="IPR000718">
    <property type="entry name" value="Peptidase_M13"/>
</dbReference>
<dbReference type="Proteomes" id="UP001516400">
    <property type="component" value="Unassembled WGS sequence"/>
</dbReference>
<protein>
    <recommendedName>
        <fullName evidence="4">Neprilysin</fullName>
    </recommendedName>
</protein>
<sequence length="302" mass="35052">MTKLTYDLVNVYYKGQESLKKQDNSYFMCLYTMLVVLFILVVALLISSIHTFEPVKKEGNIGKMPEDIKKLQTPEDVVHKQVSKVPEFHIDDVDVSENYDLVLPWKNFVDFFIGEEETTKSESHTIDPSVEVITEFQSFFKGDKGEEEPLLKREKYIVSTGIEIAEDKISNEDVDWYSMDKGLQIIQNLSESFDSKQSTYKGEGTCNTSRCEMTATRMISSINLSTEPCGNFYNFACGGVSRRDKEEIDIFDSLSEPDVPNFLRKFKEFYMSCVNHEDLFDYPKRFEMTKEVLKMLDCWEIH</sequence>
<dbReference type="PROSITE" id="PS51885">
    <property type="entry name" value="NEPRILYSIN"/>
    <property type="match status" value="1"/>
</dbReference>
<feature type="transmembrane region" description="Helical" evidence="1">
    <location>
        <begin position="25"/>
        <end position="47"/>
    </location>
</feature>